<keyword evidence="2" id="KW-1185">Reference proteome</keyword>
<dbReference type="Proteomes" id="UP000070444">
    <property type="component" value="Unassembled WGS sequence"/>
</dbReference>
<accession>A0A137P1X3</accession>
<reference evidence="1 2" key="1">
    <citation type="journal article" date="2015" name="Genome Biol. Evol.">
        <title>Phylogenomic analyses indicate that early fungi evolved digesting cell walls of algal ancestors of land plants.</title>
        <authorList>
            <person name="Chang Y."/>
            <person name="Wang S."/>
            <person name="Sekimoto S."/>
            <person name="Aerts A.L."/>
            <person name="Choi C."/>
            <person name="Clum A."/>
            <person name="LaButti K.M."/>
            <person name="Lindquist E.A."/>
            <person name="Yee Ngan C."/>
            <person name="Ohm R.A."/>
            <person name="Salamov A.A."/>
            <person name="Grigoriev I.V."/>
            <person name="Spatafora J.W."/>
            <person name="Berbee M.L."/>
        </authorList>
    </citation>
    <scope>NUCLEOTIDE SEQUENCE [LARGE SCALE GENOMIC DNA]</scope>
    <source>
        <strain evidence="1 2">NRRL 28638</strain>
    </source>
</reference>
<protein>
    <submittedName>
        <fullName evidence="1">Uncharacterized protein</fullName>
    </submittedName>
</protein>
<dbReference type="OrthoDB" id="5580129at2759"/>
<organism evidence="1 2">
    <name type="scientific">Conidiobolus coronatus (strain ATCC 28846 / CBS 209.66 / NRRL 28638)</name>
    <name type="common">Delacroixia coronata</name>
    <dbReference type="NCBI Taxonomy" id="796925"/>
    <lineage>
        <taxon>Eukaryota</taxon>
        <taxon>Fungi</taxon>
        <taxon>Fungi incertae sedis</taxon>
        <taxon>Zoopagomycota</taxon>
        <taxon>Entomophthoromycotina</taxon>
        <taxon>Entomophthoromycetes</taxon>
        <taxon>Entomophthorales</taxon>
        <taxon>Ancylistaceae</taxon>
        <taxon>Conidiobolus</taxon>
    </lineage>
</organism>
<gene>
    <name evidence="1" type="ORF">CONCODRAFT_8746</name>
</gene>
<dbReference type="OMA" id="ITSDWHK"/>
<sequence>MSVSRMEVEEAKIKYLQLKDIKGHWNGTESNPDVDHYNGEKHQAMNSLLEEYGKPGTPVKDILEVLGKPDEMTETLPHLKNSQSSNINSVDTFNPSAMPGPVIGGASDLVSAGNDPNGQTYYITYKWRGNHDYIYFKISPDDTVTEAKWYHAYE</sequence>
<evidence type="ECO:0000313" key="2">
    <source>
        <dbReference type="Proteomes" id="UP000070444"/>
    </source>
</evidence>
<dbReference type="EMBL" id="KQ964556">
    <property type="protein sequence ID" value="KXN68889.1"/>
    <property type="molecule type" value="Genomic_DNA"/>
</dbReference>
<name>A0A137P1X3_CONC2</name>
<dbReference type="AlphaFoldDB" id="A0A137P1X3"/>
<proteinExistence type="predicted"/>
<evidence type="ECO:0000313" key="1">
    <source>
        <dbReference type="EMBL" id="KXN68889.1"/>
    </source>
</evidence>